<gene>
    <name evidence="8" type="ORF">F53441_1216</name>
</gene>
<evidence type="ECO:0000256" key="2">
    <source>
        <dbReference type="ARBA" id="ARBA00022801"/>
    </source>
</evidence>
<dbReference type="InterPro" id="IPR052176">
    <property type="entry name" value="Glycosyl_Hydrlase_43_Enz"/>
</dbReference>
<evidence type="ECO:0000256" key="7">
    <source>
        <dbReference type="SAM" id="SignalP"/>
    </source>
</evidence>
<keyword evidence="2 6" id="KW-0378">Hydrolase</keyword>
<dbReference type="GO" id="GO:0004553">
    <property type="term" value="F:hydrolase activity, hydrolyzing O-glycosyl compounds"/>
    <property type="evidence" value="ECO:0007669"/>
    <property type="project" value="InterPro"/>
</dbReference>
<sequence length="348" mass="39382">MQLKFLSSASLLLSLTSTCAATDDPKPFVTKRYTADPSAHVFEGKLYLYPSHDVDEPPVGNEGGSQYAMRDYHVYSMKTIYGKDSVIDHGVALALEDIPWAKQQLWAPDAAHKNGKYYLYFPAKDKDEIFRIGVAVSDKPGGPFKADKSWIPDTYSIDPASYVDTDGSAYLAWGGIWGGQLQAWQDKTHFNESWRGDKSPPNGTAALVPAIAKLSKDMHKLAEKPRDIQILAPETGKPLLAEDNKRRFFEGAWIFKRKGLYYLMYSTGDTHFMVYATSKSVYGPYTYQDKILDPVVGWTTHGSIVEYKGQWWLFYHDAKSSGKDYLRQVKAKKIWFDKNGKIKLHPTY</sequence>
<evidence type="ECO:0000313" key="8">
    <source>
        <dbReference type="EMBL" id="KAF4456660.1"/>
    </source>
</evidence>
<dbReference type="OrthoDB" id="5211809at2759"/>
<dbReference type="InterPro" id="IPR006710">
    <property type="entry name" value="Glyco_hydro_43"/>
</dbReference>
<proteinExistence type="inferred from homology"/>
<name>A0A8H4P2F8_9HYPO</name>
<dbReference type="InterPro" id="IPR023296">
    <property type="entry name" value="Glyco_hydro_beta-prop_sf"/>
</dbReference>
<evidence type="ECO:0000256" key="4">
    <source>
        <dbReference type="ARBA" id="ARBA00023295"/>
    </source>
</evidence>
<accession>A0A8H4P2F8</accession>
<dbReference type="PANTHER" id="PTHR43772">
    <property type="entry name" value="ENDO-1,4-BETA-XYLANASE"/>
    <property type="match status" value="1"/>
</dbReference>
<keyword evidence="4 6" id="KW-0326">Glycosidase</keyword>
<protein>
    <submittedName>
        <fullName evidence="8">Putative alpha-N-arabinofuranosidase / alpha-L-arabinofuranosidase</fullName>
    </submittedName>
</protein>
<keyword evidence="9" id="KW-1185">Reference proteome</keyword>
<dbReference type="GO" id="GO:0005975">
    <property type="term" value="P:carbohydrate metabolic process"/>
    <property type="evidence" value="ECO:0007669"/>
    <property type="project" value="InterPro"/>
</dbReference>
<dbReference type="Proteomes" id="UP000605986">
    <property type="component" value="Unassembled WGS sequence"/>
</dbReference>
<feature type="site" description="Important for catalytic activity, responsible for pKa modulation of the active site Glu and correct orientation of both the proton donor and substrate" evidence="5">
    <location>
        <position position="158"/>
    </location>
</feature>
<evidence type="ECO:0000256" key="3">
    <source>
        <dbReference type="ARBA" id="ARBA00023277"/>
    </source>
</evidence>
<feature type="signal peptide" evidence="7">
    <location>
        <begin position="1"/>
        <end position="21"/>
    </location>
</feature>
<dbReference type="Gene3D" id="2.115.10.20">
    <property type="entry name" value="Glycosyl hydrolase domain, family 43"/>
    <property type="match status" value="1"/>
</dbReference>
<dbReference type="CDD" id="cd18619">
    <property type="entry name" value="GH43_CoXyl43_like"/>
    <property type="match status" value="1"/>
</dbReference>
<keyword evidence="7" id="KW-0732">Signal</keyword>
<reference evidence="8" key="1">
    <citation type="submission" date="2020-01" db="EMBL/GenBank/DDBJ databases">
        <title>Identification and distribution of gene clusters putatively required for synthesis of sphingolipid metabolism inhibitors in phylogenetically diverse species of the filamentous fungus Fusarium.</title>
        <authorList>
            <person name="Kim H.-S."/>
            <person name="Busman M."/>
            <person name="Brown D.W."/>
            <person name="Divon H."/>
            <person name="Uhlig S."/>
            <person name="Proctor R.H."/>
        </authorList>
    </citation>
    <scope>NUCLEOTIDE SEQUENCE</scope>
    <source>
        <strain evidence="8">NRRL 53441</strain>
    </source>
</reference>
<dbReference type="AlphaFoldDB" id="A0A8H4P2F8"/>
<evidence type="ECO:0000256" key="1">
    <source>
        <dbReference type="ARBA" id="ARBA00009865"/>
    </source>
</evidence>
<evidence type="ECO:0000256" key="6">
    <source>
        <dbReference type="RuleBase" id="RU361187"/>
    </source>
</evidence>
<dbReference type="Pfam" id="PF04616">
    <property type="entry name" value="Glyco_hydro_43"/>
    <property type="match status" value="1"/>
</dbReference>
<comment type="similarity">
    <text evidence="1 6">Belongs to the glycosyl hydrolase 43 family.</text>
</comment>
<evidence type="ECO:0000313" key="9">
    <source>
        <dbReference type="Proteomes" id="UP000605986"/>
    </source>
</evidence>
<comment type="caution">
    <text evidence="8">The sequence shown here is derived from an EMBL/GenBank/DDBJ whole genome shotgun (WGS) entry which is preliminary data.</text>
</comment>
<dbReference type="SUPFAM" id="SSF75005">
    <property type="entry name" value="Arabinanase/levansucrase/invertase"/>
    <property type="match status" value="1"/>
</dbReference>
<dbReference type="PANTHER" id="PTHR43772:SF2">
    <property type="entry name" value="PUTATIVE (AFU_ORTHOLOGUE AFUA_2G04480)-RELATED"/>
    <property type="match status" value="1"/>
</dbReference>
<organism evidence="8 9">
    <name type="scientific">Fusarium austroafricanum</name>
    <dbReference type="NCBI Taxonomy" id="2364996"/>
    <lineage>
        <taxon>Eukaryota</taxon>
        <taxon>Fungi</taxon>
        <taxon>Dikarya</taxon>
        <taxon>Ascomycota</taxon>
        <taxon>Pezizomycotina</taxon>
        <taxon>Sordariomycetes</taxon>
        <taxon>Hypocreomycetidae</taxon>
        <taxon>Hypocreales</taxon>
        <taxon>Nectriaceae</taxon>
        <taxon>Fusarium</taxon>
        <taxon>Fusarium concolor species complex</taxon>
    </lineage>
</organism>
<keyword evidence="3" id="KW-0119">Carbohydrate metabolism</keyword>
<evidence type="ECO:0000256" key="5">
    <source>
        <dbReference type="PIRSR" id="PIRSR606710-2"/>
    </source>
</evidence>
<dbReference type="EMBL" id="JAADJG010000048">
    <property type="protein sequence ID" value="KAF4456660.1"/>
    <property type="molecule type" value="Genomic_DNA"/>
</dbReference>
<feature type="chain" id="PRO_5034415748" evidence="7">
    <location>
        <begin position="22"/>
        <end position="348"/>
    </location>
</feature>